<feature type="domain" description="Fe2OG dioxygenase" evidence="7">
    <location>
        <begin position="211"/>
        <end position="311"/>
    </location>
</feature>
<keyword evidence="9" id="KW-1185">Reference proteome</keyword>
<evidence type="ECO:0000256" key="3">
    <source>
        <dbReference type="ARBA" id="ARBA00022896"/>
    </source>
</evidence>
<evidence type="ECO:0000256" key="1">
    <source>
        <dbReference type="ARBA" id="ARBA00008056"/>
    </source>
</evidence>
<dbReference type="InterPro" id="IPR005123">
    <property type="entry name" value="Oxoglu/Fe-dep_dioxygenase_dom"/>
</dbReference>
<evidence type="ECO:0000256" key="6">
    <source>
        <dbReference type="RuleBase" id="RU003682"/>
    </source>
</evidence>
<dbReference type="InterPro" id="IPR026992">
    <property type="entry name" value="DIOX_N"/>
</dbReference>
<dbReference type="SUPFAM" id="SSF51197">
    <property type="entry name" value="Clavaminate synthase-like"/>
    <property type="match status" value="1"/>
</dbReference>
<name>A0ABS8SMI2_DATST</name>
<reference evidence="8 9" key="1">
    <citation type="journal article" date="2021" name="BMC Genomics">
        <title>Datura genome reveals duplications of psychoactive alkaloid biosynthetic genes and high mutation rate following tissue culture.</title>
        <authorList>
            <person name="Rajewski A."/>
            <person name="Carter-House D."/>
            <person name="Stajich J."/>
            <person name="Litt A."/>
        </authorList>
    </citation>
    <scope>NUCLEOTIDE SEQUENCE [LARGE SCALE GENOMIC DNA]</scope>
    <source>
        <strain evidence="8">AR-01</strain>
    </source>
</reference>
<evidence type="ECO:0000313" key="9">
    <source>
        <dbReference type="Proteomes" id="UP000823775"/>
    </source>
</evidence>
<sequence length="361" mass="40926">MEEARLRKLGGSLRVPNVQELAKQQLTAVPSRYIRNNMENQSHNSSILLPQVPVIDMKKLLENNTGDDDDDSELKRLHLACKEWGFFQLVNHGVSSLLLEKVKSEIQAFFQLPMEEKKKLEQEEGDLEGYGQAYVVSEEQNLDWGDMLYMITLPTHLRKPHLFPKLPPSLRDALEQYSAELQELSMKIIYKMARALGMQAEDMHVLFEEDGTQMMRLNYYPPCPQPEYVTGLCPHSDPTGLAILLEVNEIEGFQIKKGGAWIPTQCISDAFLVNIGDILEIVTNGTYKSIEHRVTVNEVKERISIATFLSPKLNGDLGPAPSLLTPQTPAQYRRIGVVDYFKGSFSRELVGKSYIDTMRIA</sequence>
<dbReference type="Proteomes" id="UP000823775">
    <property type="component" value="Unassembled WGS sequence"/>
</dbReference>
<evidence type="ECO:0000313" key="8">
    <source>
        <dbReference type="EMBL" id="MCD7460160.1"/>
    </source>
</evidence>
<organism evidence="8 9">
    <name type="scientific">Datura stramonium</name>
    <name type="common">Jimsonweed</name>
    <name type="synonym">Common thornapple</name>
    <dbReference type="NCBI Taxonomy" id="4076"/>
    <lineage>
        <taxon>Eukaryota</taxon>
        <taxon>Viridiplantae</taxon>
        <taxon>Streptophyta</taxon>
        <taxon>Embryophyta</taxon>
        <taxon>Tracheophyta</taxon>
        <taxon>Spermatophyta</taxon>
        <taxon>Magnoliopsida</taxon>
        <taxon>eudicotyledons</taxon>
        <taxon>Gunneridae</taxon>
        <taxon>Pentapetalae</taxon>
        <taxon>asterids</taxon>
        <taxon>lamiids</taxon>
        <taxon>Solanales</taxon>
        <taxon>Solanaceae</taxon>
        <taxon>Solanoideae</taxon>
        <taxon>Datureae</taxon>
        <taxon>Datura</taxon>
    </lineage>
</organism>
<keyword evidence="3" id="KW-0847">Vitamin C</keyword>
<evidence type="ECO:0000259" key="7">
    <source>
        <dbReference type="PROSITE" id="PS51471"/>
    </source>
</evidence>
<protein>
    <recommendedName>
        <fullName evidence="7">Fe2OG dioxygenase domain-containing protein</fullName>
    </recommendedName>
</protein>
<keyword evidence="2 6" id="KW-0479">Metal-binding</keyword>
<dbReference type="PANTHER" id="PTHR47991">
    <property type="entry name" value="OXOGLUTARATE/IRON-DEPENDENT DIOXYGENASE"/>
    <property type="match status" value="1"/>
</dbReference>
<evidence type="ECO:0000256" key="2">
    <source>
        <dbReference type="ARBA" id="ARBA00022723"/>
    </source>
</evidence>
<keyword evidence="4 6" id="KW-0560">Oxidoreductase</keyword>
<dbReference type="Pfam" id="PF03171">
    <property type="entry name" value="2OG-FeII_Oxy"/>
    <property type="match status" value="1"/>
</dbReference>
<comment type="similarity">
    <text evidence="1 6">Belongs to the iron/ascorbate-dependent oxidoreductase family.</text>
</comment>
<evidence type="ECO:0000256" key="4">
    <source>
        <dbReference type="ARBA" id="ARBA00023002"/>
    </source>
</evidence>
<gene>
    <name evidence="8" type="ORF">HAX54_042969</name>
</gene>
<dbReference type="InterPro" id="IPR044861">
    <property type="entry name" value="IPNS-like_FE2OG_OXY"/>
</dbReference>
<dbReference type="PROSITE" id="PS51471">
    <property type="entry name" value="FE2OG_OXY"/>
    <property type="match status" value="1"/>
</dbReference>
<keyword evidence="5 6" id="KW-0408">Iron</keyword>
<dbReference type="EMBL" id="JACEIK010000638">
    <property type="protein sequence ID" value="MCD7460160.1"/>
    <property type="molecule type" value="Genomic_DNA"/>
</dbReference>
<dbReference type="Gene3D" id="2.60.120.330">
    <property type="entry name" value="B-lactam Antibiotic, Isopenicillin N Synthase, Chain"/>
    <property type="match status" value="1"/>
</dbReference>
<dbReference type="InterPro" id="IPR027443">
    <property type="entry name" value="IPNS-like_sf"/>
</dbReference>
<evidence type="ECO:0000256" key="5">
    <source>
        <dbReference type="ARBA" id="ARBA00023004"/>
    </source>
</evidence>
<dbReference type="InterPro" id="IPR050295">
    <property type="entry name" value="Plant_2OG-oxidoreductases"/>
</dbReference>
<dbReference type="Pfam" id="PF14226">
    <property type="entry name" value="DIOX_N"/>
    <property type="match status" value="1"/>
</dbReference>
<comment type="caution">
    <text evidence="8">The sequence shown here is derived from an EMBL/GenBank/DDBJ whole genome shotgun (WGS) entry which is preliminary data.</text>
</comment>
<proteinExistence type="inferred from homology"/>
<accession>A0ABS8SMI2</accession>